<feature type="domain" description="CBS" evidence="11">
    <location>
        <begin position="683"/>
        <end position="746"/>
    </location>
</feature>
<dbReference type="AlphaFoldDB" id="A0A9N9BSK3"/>
<dbReference type="Gene3D" id="1.10.3080.10">
    <property type="entry name" value="Clc chloride channel"/>
    <property type="match status" value="1"/>
</dbReference>
<evidence type="ECO:0000256" key="9">
    <source>
        <dbReference type="RuleBase" id="RU361221"/>
    </source>
</evidence>
<dbReference type="SUPFAM" id="SSF54631">
    <property type="entry name" value="CBS-domain pair"/>
    <property type="match status" value="1"/>
</dbReference>
<evidence type="ECO:0000256" key="2">
    <source>
        <dbReference type="ARBA" id="ARBA00022448"/>
    </source>
</evidence>
<feature type="region of interest" description="Disordered" evidence="10">
    <location>
        <begin position="90"/>
        <end position="114"/>
    </location>
</feature>
<dbReference type="GO" id="GO:0005886">
    <property type="term" value="C:plasma membrane"/>
    <property type="evidence" value="ECO:0007669"/>
    <property type="project" value="TreeGrafter"/>
</dbReference>
<dbReference type="GO" id="GO:0005247">
    <property type="term" value="F:voltage-gated chloride channel activity"/>
    <property type="evidence" value="ECO:0007669"/>
    <property type="project" value="TreeGrafter"/>
</dbReference>
<dbReference type="PANTHER" id="PTHR45711">
    <property type="entry name" value="CHLORIDE CHANNEL PROTEIN"/>
    <property type="match status" value="1"/>
</dbReference>
<feature type="transmembrane region" description="Helical" evidence="9">
    <location>
        <begin position="614"/>
        <end position="633"/>
    </location>
</feature>
<dbReference type="Pfam" id="PF00571">
    <property type="entry name" value="CBS"/>
    <property type="match status" value="1"/>
</dbReference>
<dbReference type="CDD" id="cd04591">
    <property type="entry name" value="CBS_pair_voltage-gated_CLC_euk_bac"/>
    <property type="match status" value="1"/>
</dbReference>
<feature type="transmembrane region" description="Helical" evidence="9">
    <location>
        <begin position="435"/>
        <end position="453"/>
    </location>
</feature>
<feature type="transmembrane region" description="Helical" evidence="9">
    <location>
        <begin position="301"/>
        <end position="322"/>
    </location>
</feature>
<gene>
    <name evidence="12" type="ORF">FMOSSE_LOCUS7739</name>
</gene>
<accession>A0A9N9BSK3</accession>
<dbReference type="InterPro" id="IPR046342">
    <property type="entry name" value="CBS_dom_sf"/>
</dbReference>
<dbReference type="Pfam" id="PF00654">
    <property type="entry name" value="Voltage_CLC"/>
    <property type="match status" value="1"/>
</dbReference>
<dbReference type="Proteomes" id="UP000789375">
    <property type="component" value="Unassembled WGS sequence"/>
</dbReference>
<dbReference type="FunFam" id="1.10.3080.10:FF:000011">
    <property type="entry name" value="Chloride channel protein"/>
    <property type="match status" value="1"/>
</dbReference>
<feature type="transmembrane region" description="Helical" evidence="9">
    <location>
        <begin position="527"/>
        <end position="546"/>
    </location>
</feature>
<proteinExistence type="inferred from homology"/>
<organism evidence="12 13">
    <name type="scientific">Funneliformis mosseae</name>
    <name type="common">Endomycorrhizal fungus</name>
    <name type="synonym">Glomus mosseae</name>
    <dbReference type="NCBI Taxonomy" id="27381"/>
    <lineage>
        <taxon>Eukaryota</taxon>
        <taxon>Fungi</taxon>
        <taxon>Fungi incertae sedis</taxon>
        <taxon>Mucoromycota</taxon>
        <taxon>Glomeromycotina</taxon>
        <taxon>Glomeromycetes</taxon>
        <taxon>Glomerales</taxon>
        <taxon>Glomeraceae</taxon>
        <taxon>Funneliformis</taxon>
    </lineage>
</organism>
<evidence type="ECO:0000256" key="4">
    <source>
        <dbReference type="ARBA" id="ARBA00022989"/>
    </source>
</evidence>
<keyword evidence="5 9" id="KW-0406">Ion transport</keyword>
<feature type="region of interest" description="Disordered" evidence="10">
    <location>
        <begin position="1"/>
        <end position="45"/>
    </location>
</feature>
<dbReference type="InterPro" id="IPR000644">
    <property type="entry name" value="CBS_dom"/>
</dbReference>
<evidence type="ECO:0000256" key="7">
    <source>
        <dbReference type="ARBA" id="ARBA00023214"/>
    </source>
</evidence>
<comment type="caution">
    <text evidence="12">The sequence shown here is derived from an EMBL/GenBank/DDBJ whole genome shotgun (WGS) entry which is preliminary data.</text>
</comment>
<feature type="transmembrane region" description="Helical" evidence="9">
    <location>
        <begin position="261"/>
        <end position="280"/>
    </location>
</feature>
<sequence length="865" mass="97151">MDFILDASQSTQTTVRSSNSTPVDQTDNNSTIDVTSNDPSRDVSKRTSLALEGDMSKFDQLTLSAAEALNSTLTDMDNFTFKRKHPTRSAGSRLFSRSDAQKKMSNSESGYVSTSLKKHNDEEFDDDVEDWIMEGTGRRVAYDDFTTIDWIHDFAKERARQRRLHQQKGLRGKLNILFDAMEGWIVVLAVGVASGILAAIIDITSDWLSDLKEGYCETAFYLNRRFCCLGYDDEQIECREWITWNTALQARSEAAEFWTNYLFYIIFSVTAYLVKSYSPYSAGSGIPEVKTILGGFVIRKFLGWWTLIIKSIGVSLVVASSLCLGKEGPLIHLACCCGNIIPRVFPKFRYNEAKKREVLSAAAAAGVSVAFGAPIGGVLFSLEEVSYYFPFRTMWRSFFCAMVAAVSLAFMNPFRTGKLVLFQVVYDRDWHAFELLFFALLGVIGGLYGALFIRMNLKIAAFRQNSWLRFYSVHEVVIVSVLTSIVSYLNIFMRVNPSELVANLFRECVGGDYHNLCNHVNHWKPTLLLLIASVLKFVLTAITFGLKVPAGVWLPSMAIGACFGRAVGLAVHAWQLNHPDFWLFASCAPDGQCITPGMYAMVGAAATFGGITRMTVSLVVIMFELTGALTYVLPIMITVMISKWVGDAFDKEGIYDGWIRINEYPFLDTKEEYVYNTSASQVMTCVEELVVIDTTGHNTLDSLKQLLRDTDYKGFPVVNNAKNMLLNGYISRSELKYAIEKASGKQGITSSSSCYFSSNLSALDSSPFIDFQPWMDQTPITVSHKFPMEMIIELFRKMGLRYVLVTKNGQLLGLITKKDVLRHLSVMHHPNSFDNDDLQDPPNLMMLPERRMSILYHSADKVKEL</sequence>
<feature type="transmembrane region" description="Helical" evidence="9">
    <location>
        <begin position="473"/>
        <end position="491"/>
    </location>
</feature>
<evidence type="ECO:0000256" key="10">
    <source>
        <dbReference type="SAM" id="MobiDB-lite"/>
    </source>
</evidence>
<evidence type="ECO:0000256" key="3">
    <source>
        <dbReference type="ARBA" id="ARBA00022692"/>
    </source>
</evidence>
<dbReference type="SUPFAM" id="SSF81340">
    <property type="entry name" value="Clc chloride channel"/>
    <property type="match status" value="1"/>
</dbReference>
<feature type="compositionally biased region" description="Polar residues" evidence="10">
    <location>
        <begin position="103"/>
        <end position="114"/>
    </location>
</feature>
<feature type="transmembrane region" description="Helical" evidence="9">
    <location>
        <begin position="358"/>
        <end position="382"/>
    </location>
</feature>
<evidence type="ECO:0000256" key="6">
    <source>
        <dbReference type="ARBA" id="ARBA00023136"/>
    </source>
</evidence>
<dbReference type="EMBL" id="CAJVPP010001867">
    <property type="protein sequence ID" value="CAG8576728.1"/>
    <property type="molecule type" value="Genomic_DNA"/>
</dbReference>
<comment type="subcellular location">
    <subcellularLocation>
        <location evidence="1 9">Membrane</location>
        <topology evidence="1 9">Multi-pass membrane protein</topology>
    </subcellularLocation>
</comment>
<dbReference type="Gene3D" id="3.90.1280.20">
    <property type="match status" value="1"/>
</dbReference>
<keyword evidence="8" id="KW-0129">CBS domain</keyword>
<evidence type="ECO:0000313" key="13">
    <source>
        <dbReference type="Proteomes" id="UP000789375"/>
    </source>
</evidence>
<evidence type="ECO:0000256" key="5">
    <source>
        <dbReference type="ARBA" id="ARBA00023065"/>
    </source>
</evidence>
<dbReference type="GO" id="GO:0005794">
    <property type="term" value="C:Golgi apparatus"/>
    <property type="evidence" value="ECO:0007669"/>
    <property type="project" value="TreeGrafter"/>
</dbReference>
<dbReference type="InterPro" id="IPR001807">
    <property type="entry name" value="ClC"/>
</dbReference>
<dbReference type="SMART" id="SM00116">
    <property type="entry name" value="CBS"/>
    <property type="match status" value="2"/>
</dbReference>
<evidence type="ECO:0000256" key="8">
    <source>
        <dbReference type="PROSITE-ProRule" id="PRU00703"/>
    </source>
</evidence>
<evidence type="ECO:0000313" key="12">
    <source>
        <dbReference type="EMBL" id="CAG8576728.1"/>
    </source>
</evidence>
<reference evidence="12" key="1">
    <citation type="submission" date="2021-06" db="EMBL/GenBank/DDBJ databases">
        <authorList>
            <person name="Kallberg Y."/>
            <person name="Tangrot J."/>
            <person name="Rosling A."/>
        </authorList>
    </citation>
    <scope>NUCLEOTIDE SEQUENCE</scope>
    <source>
        <strain evidence="12">87-6 pot B 2015</strain>
    </source>
</reference>
<feature type="domain" description="CBS" evidence="11">
    <location>
        <begin position="775"/>
        <end position="833"/>
    </location>
</feature>
<dbReference type="GO" id="GO:0005769">
    <property type="term" value="C:early endosome"/>
    <property type="evidence" value="ECO:0007669"/>
    <property type="project" value="TreeGrafter"/>
</dbReference>
<feature type="transmembrane region" description="Helical" evidence="9">
    <location>
        <begin position="176"/>
        <end position="201"/>
    </location>
</feature>
<protein>
    <recommendedName>
        <fullName evidence="9">Chloride channel protein</fullName>
    </recommendedName>
</protein>
<comment type="similarity">
    <text evidence="9">Belongs to the chloride channel (TC 2.A.49) family.</text>
</comment>
<feature type="transmembrane region" description="Helical" evidence="9">
    <location>
        <begin position="552"/>
        <end position="574"/>
    </location>
</feature>
<evidence type="ECO:0000259" key="11">
    <source>
        <dbReference type="PROSITE" id="PS51371"/>
    </source>
</evidence>
<evidence type="ECO:0000256" key="1">
    <source>
        <dbReference type="ARBA" id="ARBA00004141"/>
    </source>
</evidence>
<feature type="compositionally biased region" description="Polar residues" evidence="10">
    <location>
        <begin position="7"/>
        <end position="38"/>
    </location>
</feature>
<keyword evidence="7 9" id="KW-0868">Chloride</keyword>
<keyword evidence="4 9" id="KW-1133">Transmembrane helix</keyword>
<dbReference type="PANTHER" id="PTHR45711:SF6">
    <property type="entry name" value="CHLORIDE CHANNEL PROTEIN"/>
    <property type="match status" value="1"/>
</dbReference>
<dbReference type="Gene3D" id="3.10.580.20">
    <property type="match status" value="1"/>
</dbReference>
<keyword evidence="2 9" id="KW-0813">Transport</keyword>
<feature type="transmembrane region" description="Helical" evidence="9">
    <location>
        <begin position="394"/>
        <end position="414"/>
    </location>
</feature>
<keyword evidence="13" id="KW-1185">Reference proteome</keyword>
<keyword evidence="6 9" id="KW-0472">Membrane</keyword>
<name>A0A9N9BSK3_FUNMO</name>
<keyword evidence="3 9" id="KW-0812">Transmembrane</keyword>
<dbReference type="PRINTS" id="PR00762">
    <property type="entry name" value="CLCHANNEL"/>
</dbReference>
<dbReference type="CDD" id="cd03684">
    <property type="entry name" value="ClC_3_like"/>
    <property type="match status" value="1"/>
</dbReference>
<dbReference type="InterPro" id="IPR014743">
    <property type="entry name" value="Cl-channel_core"/>
</dbReference>
<dbReference type="PROSITE" id="PS51371">
    <property type="entry name" value="CBS"/>
    <property type="match status" value="2"/>
</dbReference>